<evidence type="ECO:0000256" key="2">
    <source>
        <dbReference type="ARBA" id="ARBA00009477"/>
    </source>
</evidence>
<dbReference type="InterPro" id="IPR058626">
    <property type="entry name" value="MdtA-like_b-barrel"/>
</dbReference>
<dbReference type="Gene3D" id="2.40.30.170">
    <property type="match status" value="1"/>
</dbReference>
<dbReference type="EMBL" id="FOIA01000002">
    <property type="protein sequence ID" value="SES70314.1"/>
    <property type="molecule type" value="Genomic_DNA"/>
</dbReference>
<sequence>MKLKIILPVIILLCGMGIAWALIAIQPDPGQPEPSKTAPPVDVIRAVPQHITLNVHAQGIIMPRTEIDLVPEVTGRITRLHPAFVTGDTFIKGDILITIDPRDYDLAITNAEAQVAEAKHRLALEEAESEQAHHEWKTLGGKHSPTPLMLREPQLAEARAKLKAAKASLEQARLQRSRCDWRAPFTGKIRSRTVGQGQYVQSGNPVARLFATDTAEVRLPLSMDQLNYLEWPDYSDNRKSEQAGTDNRPRVFLTARLAGTQQIWEGRIVRIDNAVDETTGLIHAVAEIRYPQKNHDNQHQLLPGLFVNAHIEGRRLDNIFRLPREAVNANRQVLLIDEDERIHMQPIGILRIETDYVLVNEGLDANDLVVASAITSLREGIKVKFKLVEPVTKHQQDNTVSLSGIAKP</sequence>
<dbReference type="SUPFAM" id="SSF111369">
    <property type="entry name" value="HlyD-like secretion proteins"/>
    <property type="match status" value="1"/>
</dbReference>
<reference evidence="7" key="1">
    <citation type="submission" date="2016-10" db="EMBL/GenBank/DDBJ databases">
        <authorList>
            <person name="Varghese N."/>
            <person name="Submissions S."/>
        </authorList>
    </citation>
    <scope>NUCLEOTIDE SEQUENCE [LARGE SCALE GENOMIC DNA]</scope>
    <source>
        <strain evidence="7">Nm71</strain>
    </source>
</reference>
<dbReference type="Gene3D" id="2.40.420.20">
    <property type="match status" value="1"/>
</dbReference>
<dbReference type="Gene3D" id="2.40.50.100">
    <property type="match status" value="1"/>
</dbReference>
<keyword evidence="7" id="KW-1185">Reference proteome</keyword>
<feature type="domain" description="Multidrug resistance protein MdtA-like beta-barrel" evidence="5">
    <location>
        <begin position="254"/>
        <end position="312"/>
    </location>
</feature>
<dbReference type="Pfam" id="PF25944">
    <property type="entry name" value="Beta-barrel_RND"/>
    <property type="match status" value="1"/>
</dbReference>
<dbReference type="Proteomes" id="UP000199345">
    <property type="component" value="Unassembled WGS sequence"/>
</dbReference>
<evidence type="ECO:0000313" key="7">
    <source>
        <dbReference type="Proteomes" id="UP000199345"/>
    </source>
</evidence>
<dbReference type="PANTHER" id="PTHR30469:SF12">
    <property type="entry name" value="MULTIDRUG RESISTANCE PROTEIN MDTA"/>
    <property type="match status" value="1"/>
</dbReference>
<comment type="similarity">
    <text evidence="2">Belongs to the membrane fusion protein (MFP) (TC 8.A.1) family.</text>
</comment>
<dbReference type="RefSeq" id="WP_256207382.1">
    <property type="nucleotide sequence ID" value="NZ_FOIA01000002.1"/>
</dbReference>
<comment type="subcellular location">
    <subcellularLocation>
        <location evidence="1">Cell membrane</location>
    </subcellularLocation>
</comment>
<accession>A0A1H9YNX9</accession>
<organism evidence="6 7">
    <name type="scientific">Nitrosomonas marina</name>
    <dbReference type="NCBI Taxonomy" id="917"/>
    <lineage>
        <taxon>Bacteria</taxon>
        <taxon>Pseudomonadati</taxon>
        <taxon>Pseudomonadota</taxon>
        <taxon>Betaproteobacteria</taxon>
        <taxon>Nitrosomonadales</taxon>
        <taxon>Nitrosomonadaceae</taxon>
        <taxon>Nitrosomonas</taxon>
    </lineage>
</organism>
<dbReference type="NCBIfam" id="TIGR01730">
    <property type="entry name" value="RND_mfp"/>
    <property type="match status" value="1"/>
</dbReference>
<evidence type="ECO:0000256" key="1">
    <source>
        <dbReference type="ARBA" id="ARBA00004236"/>
    </source>
</evidence>
<dbReference type="AlphaFoldDB" id="A0A1H9YNX9"/>
<proteinExistence type="inferred from homology"/>
<feature type="coiled-coil region" evidence="3">
    <location>
        <begin position="108"/>
        <end position="175"/>
    </location>
</feature>
<name>A0A1H9YNX9_9PROT</name>
<keyword evidence="3" id="KW-0175">Coiled coil</keyword>
<dbReference type="Gene3D" id="1.10.287.470">
    <property type="entry name" value="Helix hairpin bin"/>
    <property type="match status" value="1"/>
</dbReference>
<dbReference type="PANTHER" id="PTHR30469">
    <property type="entry name" value="MULTIDRUG RESISTANCE PROTEIN MDTA"/>
    <property type="match status" value="1"/>
</dbReference>
<dbReference type="InterPro" id="IPR058625">
    <property type="entry name" value="MdtA-like_BSH"/>
</dbReference>
<dbReference type="Pfam" id="PF25917">
    <property type="entry name" value="BSH_RND"/>
    <property type="match status" value="1"/>
</dbReference>
<feature type="domain" description="Multidrug resistance protein MdtA-like barrel-sandwich hybrid" evidence="4">
    <location>
        <begin position="67"/>
        <end position="206"/>
    </location>
</feature>
<evidence type="ECO:0000259" key="5">
    <source>
        <dbReference type="Pfam" id="PF25944"/>
    </source>
</evidence>
<evidence type="ECO:0000256" key="3">
    <source>
        <dbReference type="SAM" id="Coils"/>
    </source>
</evidence>
<gene>
    <name evidence="6" type="ORF">SAMN05216326_10276</name>
</gene>
<evidence type="ECO:0000259" key="4">
    <source>
        <dbReference type="Pfam" id="PF25917"/>
    </source>
</evidence>
<protein>
    <submittedName>
        <fullName evidence="6">RND family efflux transporter, MFP subunit</fullName>
    </submittedName>
</protein>
<dbReference type="GO" id="GO:1990281">
    <property type="term" value="C:efflux pump complex"/>
    <property type="evidence" value="ECO:0007669"/>
    <property type="project" value="TreeGrafter"/>
</dbReference>
<dbReference type="GO" id="GO:0015562">
    <property type="term" value="F:efflux transmembrane transporter activity"/>
    <property type="evidence" value="ECO:0007669"/>
    <property type="project" value="TreeGrafter"/>
</dbReference>
<evidence type="ECO:0000313" key="6">
    <source>
        <dbReference type="EMBL" id="SES70314.1"/>
    </source>
</evidence>
<dbReference type="InterPro" id="IPR006143">
    <property type="entry name" value="RND_pump_MFP"/>
</dbReference>